<dbReference type="AlphaFoldDB" id="A0A918C7R0"/>
<organism evidence="1 2">
    <name type="scientific">Streptomyces pilosus</name>
    <dbReference type="NCBI Taxonomy" id="28893"/>
    <lineage>
        <taxon>Bacteria</taxon>
        <taxon>Bacillati</taxon>
        <taxon>Actinomycetota</taxon>
        <taxon>Actinomycetes</taxon>
        <taxon>Kitasatosporales</taxon>
        <taxon>Streptomycetaceae</taxon>
        <taxon>Streptomyces</taxon>
    </lineage>
</organism>
<gene>
    <name evidence="1" type="ORF">GCM10010280_67180</name>
</gene>
<proteinExistence type="predicted"/>
<accession>A0A918C7R0</accession>
<reference evidence="1" key="1">
    <citation type="journal article" date="2014" name="Int. J. Syst. Evol. Microbiol.">
        <title>Complete genome sequence of Corynebacterium casei LMG S-19264T (=DSM 44701T), isolated from a smear-ripened cheese.</title>
        <authorList>
            <consortium name="US DOE Joint Genome Institute (JGI-PGF)"/>
            <person name="Walter F."/>
            <person name="Albersmeier A."/>
            <person name="Kalinowski J."/>
            <person name="Ruckert C."/>
        </authorList>
    </citation>
    <scope>NUCLEOTIDE SEQUENCE</scope>
    <source>
        <strain evidence="1">JCM 4403</strain>
    </source>
</reference>
<keyword evidence="2" id="KW-1185">Reference proteome</keyword>
<reference evidence="1" key="2">
    <citation type="submission" date="2020-09" db="EMBL/GenBank/DDBJ databases">
        <authorList>
            <person name="Sun Q."/>
            <person name="Ohkuma M."/>
        </authorList>
    </citation>
    <scope>NUCLEOTIDE SEQUENCE</scope>
    <source>
        <strain evidence="1">JCM 4403</strain>
    </source>
</reference>
<evidence type="ECO:0000313" key="1">
    <source>
        <dbReference type="EMBL" id="GGR10001.1"/>
    </source>
</evidence>
<dbReference type="EMBL" id="BMTU01000024">
    <property type="protein sequence ID" value="GGR10001.1"/>
    <property type="molecule type" value="Genomic_DNA"/>
</dbReference>
<evidence type="ECO:0000313" key="2">
    <source>
        <dbReference type="Proteomes" id="UP000656732"/>
    </source>
</evidence>
<dbReference type="Proteomes" id="UP000656732">
    <property type="component" value="Unassembled WGS sequence"/>
</dbReference>
<comment type="caution">
    <text evidence="1">The sequence shown here is derived from an EMBL/GenBank/DDBJ whole genome shotgun (WGS) entry which is preliminary data.</text>
</comment>
<sequence>MYHPNPSSDRPALIEDLTVWGWAVQHRGIPLDYAAAVLAPATSSTRECPTPPNRVAHVGRRGPDCSTRRISRIVLAIHTLLTCDYSG</sequence>
<name>A0A918C7R0_9ACTN</name>
<protein>
    <submittedName>
        <fullName evidence="1">Uncharacterized protein</fullName>
    </submittedName>
</protein>